<dbReference type="GO" id="GO:0005576">
    <property type="term" value="C:extracellular region"/>
    <property type="evidence" value="ECO:0007669"/>
    <property type="project" value="InterPro"/>
</dbReference>
<feature type="domain" description="Apple" evidence="4">
    <location>
        <begin position="167"/>
        <end position="237"/>
    </location>
</feature>
<comment type="caution">
    <text evidence="5">The sequence shown here is derived from an EMBL/GenBank/DDBJ whole genome shotgun (WGS) entry which is preliminary data.</text>
</comment>
<keyword evidence="3" id="KW-0732">Signal</keyword>
<evidence type="ECO:0000259" key="4">
    <source>
        <dbReference type="SMART" id="SM00223"/>
    </source>
</evidence>
<keyword evidence="2" id="KW-1015">Disulfide bond</keyword>
<evidence type="ECO:0000256" key="2">
    <source>
        <dbReference type="ARBA" id="ARBA00023157"/>
    </source>
</evidence>
<evidence type="ECO:0000313" key="5">
    <source>
        <dbReference type="EMBL" id="KAF4683191.1"/>
    </source>
</evidence>
<dbReference type="AlphaFoldDB" id="A0A7J6NJH0"/>
<name>A0A7J6NJH0_PEROL</name>
<proteinExistence type="predicted"/>
<dbReference type="SMART" id="SM00223">
    <property type="entry name" value="APPLE"/>
    <property type="match status" value="1"/>
</dbReference>
<dbReference type="InterPro" id="IPR000177">
    <property type="entry name" value="Apple"/>
</dbReference>
<dbReference type="Gene3D" id="3.50.4.10">
    <property type="entry name" value="Hepatocyte Growth Factor"/>
    <property type="match status" value="2"/>
</dbReference>
<dbReference type="Proteomes" id="UP000541610">
    <property type="component" value="Unassembled WGS sequence"/>
</dbReference>
<gene>
    <name evidence="5" type="ORF">FOZ60_009515</name>
</gene>
<evidence type="ECO:0000256" key="1">
    <source>
        <dbReference type="ARBA" id="ARBA00022737"/>
    </source>
</evidence>
<protein>
    <recommendedName>
        <fullName evidence="4">Apple domain-containing protein</fullName>
    </recommendedName>
</protein>
<dbReference type="EMBL" id="JABANP010000383">
    <property type="protein sequence ID" value="KAF4683191.1"/>
    <property type="molecule type" value="Genomic_DNA"/>
</dbReference>
<reference evidence="5 6" key="1">
    <citation type="submission" date="2020-04" db="EMBL/GenBank/DDBJ databases">
        <title>Perkinsus olseni comparative genomics.</title>
        <authorList>
            <person name="Bogema D.R."/>
        </authorList>
    </citation>
    <scope>NUCLEOTIDE SEQUENCE [LARGE SCALE GENOMIC DNA]</scope>
    <source>
        <strain evidence="5">00978-12</strain>
    </source>
</reference>
<feature type="chain" id="PRO_5029620879" description="Apple domain-containing protein" evidence="3">
    <location>
        <begin position="20"/>
        <end position="308"/>
    </location>
</feature>
<keyword evidence="1" id="KW-0677">Repeat</keyword>
<sequence>MRTALCSILLPVLATASAAVDFPACVVSDTTMTGEEDYGLKINAANFLEYGALPEGCSPDKCSDTAKFGVKDAASCAMVCSKNVDCQQWTFGVESTMYKCWLWAQTAGQEFRRDFSSGARECSPSIWPDCIEEETIIRNAGKAVWFDATVFGSDAIDGCYAICPSLCKISRILQSDCSFTDKFIVNEPSECGSTCAKLPDCEFWTYGQEDGLTKCWLRTSDDGREHNMTFISGNRACGLAAPERRSKWTQGENNCWGAGFTEDMCCDEKYGPSGNPACWDAAHTFEMCCLGHRPYWQGSGDAARSAEL</sequence>
<dbReference type="GO" id="GO:0006508">
    <property type="term" value="P:proteolysis"/>
    <property type="evidence" value="ECO:0007669"/>
    <property type="project" value="InterPro"/>
</dbReference>
<evidence type="ECO:0000313" key="6">
    <source>
        <dbReference type="Proteomes" id="UP000541610"/>
    </source>
</evidence>
<organism evidence="5 6">
    <name type="scientific">Perkinsus olseni</name>
    <name type="common">Perkinsus atlanticus</name>
    <dbReference type="NCBI Taxonomy" id="32597"/>
    <lineage>
        <taxon>Eukaryota</taxon>
        <taxon>Sar</taxon>
        <taxon>Alveolata</taxon>
        <taxon>Perkinsozoa</taxon>
        <taxon>Perkinsea</taxon>
        <taxon>Perkinsida</taxon>
        <taxon>Perkinsidae</taxon>
        <taxon>Perkinsus</taxon>
    </lineage>
</organism>
<evidence type="ECO:0000256" key="3">
    <source>
        <dbReference type="SAM" id="SignalP"/>
    </source>
</evidence>
<feature type="signal peptide" evidence="3">
    <location>
        <begin position="1"/>
        <end position="19"/>
    </location>
</feature>
<dbReference type="OrthoDB" id="406410at2759"/>
<accession>A0A7J6NJH0</accession>